<feature type="binding site" evidence="5">
    <location>
        <begin position="82"/>
        <end position="83"/>
    </location>
    <ligand>
        <name>5-phospho-alpha-D-ribose 1-diphosphate</name>
        <dbReference type="ChEBI" id="CHEBI:58017"/>
    </ligand>
</feature>
<evidence type="ECO:0000256" key="2">
    <source>
        <dbReference type="ARBA" id="ARBA00022679"/>
    </source>
</evidence>
<feature type="binding site" evidence="5">
    <location>
        <position position="87"/>
    </location>
    <ligand>
        <name>5-phospho-alpha-D-ribose 1-diphosphate</name>
        <dbReference type="ChEBI" id="CHEBI:58017"/>
    </ligand>
</feature>
<feature type="binding site" evidence="5">
    <location>
        <position position="165"/>
    </location>
    <ligand>
        <name>anthranilate</name>
        <dbReference type="ChEBI" id="CHEBI:16567"/>
        <label>2</label>
    </ligand>
</feature>
<dbReference type="GO" id="GO:0004048">
    <property type="term" value="F:anthranilate phosphoribosyltransferase activity"/>
    <property type="evidence" value="ECO:0007669"/>
    <property type="project" value="UniProtKB-EC"/>
</dbReference>
<proteinExistence type="inferred from homology"/>
<feature type="binding site" evidence="5">
    <location>
        <position position="79"/>
    </location>
    <ligand>
        <name>anthranilate</name>
        <dbReference type="ChEBI" id="CHEBI:16567"/>
        <label>1</label>
    </ligand>
</feature>
<keyword evidence="5" id="KW-0028">Amino-acid biosynthesis</keyword>
<dbReference type="PANTHER" id="PTHR43285">
    <property type="entry name" value="ANTHRANILATE PHOSPHORIBOSYLTRANSFERASE"/>
    <property type="match status" value="1"/>
</dbReference>
<feature type="binding site" evidence="5">
    <location>
        <begin position="107"/>
        <end position="115"/>
    </location>
    <ligand>
        <name>5-phospho-alpha-D-ribose 1-diphosphate</name>
        <dbReference type="ChEBI" id="CHEBI:58017"/>
    </ligand>
</feature>
<reference evidence="8 9" key="1">
    <citation type="journal article" date="1979" name="Int. J. Syst. Evol. Microbiol.">
        <title>Bacillus globisporus subsp. marinus subsp. nov.</title>
        <authorList>
            <person name="Liu H."/>
        </authorList>
    </citation>
    <scope>NUCLEOTIDE SEQUENCE [LARGE SCALE GENOMIC DNA]</scope>
    <source>
        <strain evidence="8 9">DSM 1297</strain>
    </source>
</reference>
<keyword evidence="4 5" id="KW-0057">Aromatic amino acid biosynthesis</keyword>
<feature type="binding site" evidence="5">
    <location>
        <position position="110"/>
    </location>
    <ligand>
        <name>anthranilate</name>
        <dbReference type="ChEBI" id="CHEBI:16567"/>
        <label>1</label>
    </ligand>
</feature>
<feature type="binding site" evidence="5">
    <location>
        <position position="79"/>
    </location>
    <ligand>
        <name>5-phospho-alpha-D-ribose 1-diphosphate</name>
        <dbReference type="ChEBI" id="CHEBI:58017"/>
    </ligand>
</feature>
<comment type="subunit">
    <text evidence="5">Homodimer.</text>
</comment>
<feature type="binding site" evidence="5">
    <location>
        <position position="224"/>
    </location>
    <ligand>
        <name>Mg(2+)</name>
        <dbReference type="ChEBI" id="CHEBI:18420"/>
        <label>2</label>
    </ligand>
</feature>
<dbReference type="EC" id="2.4.2.18" evidence="5"/>
<name>A0ABV3Q355_9BACL</name>
<dbReference type="EMBL" id="JBFMIA010000005">
    <property type="protein sequence ID" value="MEW9501785.1"/>
    <property type="molecule type" value="Genomic_DNA"/>
</dbReference>
<keyword evidence="5" id="KW-0460">Magnesium</keyword>
<dbReference type="PANTHER" id="PTHR43285:SF2">
    <property type="entry name" value="ANTHRANILATE PHOSPHORIBOSYLTRANSFERASE"/>
    <property type="match status" value="1"/>
</dbReference>
<comment type="caution">
    <text evidence="8">The sequence shown here is derived from an EMBL/GenBank/DDBJ whole genome shotgun (WGS) entry which is preliminary data.</text>
</comment>
<dbReference type="InterPro" id="IPR017459">
    <property type="entry name" value="Glycosyl_Trfase_fam3_N_dom"/>
</dbReference>
<dbReference type="SUPFAM" id="SSF52418">
    <property type="entry name" value="Nucleoside phosphorylase/phosphoribosyltransferase catalytic domain"/>
    <property type="match status" value="1"/>
</dbReference>
<dbReference type="Pfam" id="PF00591">
    <property type="entry name" value="Glycos_transf_3"/>
    <property type="match status" value="1"/>
</dbReference>
<dbReference type="InterPro" id="IPR035902">
    <property type="entry name" value="Nuc_phospho_transferase"/>
</dbReference>
<feature type="binding site" evidence="5">
    <location>
        <position position="119"/>
    </location>
    <ligand>
        <name>5-phospho-alpha-D-ribose 1-diphosphate</name>
        <dbReference type="ChEBI" id="CHEBI:58017"/>
    </ligand>
</feature>
<dbReference type="InterPro" id="IPR000312">
    <property type="entry name" value="Glycosyl_Trfase_fam3"/>
</dbReference>
<keyword evidence="5" id="KW-0479">Metal-binding</keyword>
<evidence type="ECO:0000256" key="4">
    <source>
        <dbReference type="ARBA" id="ARBA00023141"/>
    </source>
</evidence>
<gene>
    <name evidence="5 8" type="primary">trpD</name>
    <name evidence="8" type="ORF">AB1471_08210</name>
</gene>
<comment type="function">
    <text evidence="5">Catalyzes the transfer of the phosphoribosyl group of 5-phosphorylribose-1-pyrophosphate (PRPP) to anthranilate to yield N-(5'-phosphoribosyl)-anthranilate (PRA).</text>
</comment>
<feature type="domain" description="Glycosyl transferase family 3 N-terminal" evidence="7">
    <location>
        <begin position="2"/>
        <end position="64"/>
    </location>
</feature>
<dbReference type="Gene3D" id="1.20.970.10">
    <property type="entry name" value="Transferase, Pyrimidine Nucleoside Phosphorylase, Chain C"/>
    <property type="match status" value="1"/>
</dbReference>
<dbReference type="RefSeq" id="WP_367779269.1">
    <property type="nucleotide sequence ID" value="NZ_JBFMIA010000005.1"/>
</dbReference>
<evidence type="ECO:0000256" key="1">
    <source>
        <dbReference type="ARBA" id="ARBA00022676"/>
    </source>
</evidence>
<feature type="binding site" evidence="5">
    <location>
        <position position="225"/>
    </location>
    <ligand>
        <name>Mg(2+)</name>
        <dbReference type="ChEBI" id="CHEBI:18420"/>
        <label>2</label>
    </ligand>
</feature>
<evidence type="ECO:0000259" key="7">
    <source>
        <dbReference type="Pfam" id="PF02885"/>
    </source>
</evidence>
<evidence type="ECO:0000313" key="8">
    <source>
        <dbReference type="EMBL" id="MEW9501785.1"/>
    </source>
</evidence>
<feature type="binding site" evidence="5">
    <location>
        <position position="91"/>
    </location>
    <ligand>
        <name>Mg(2+)</name>
        <dbReference type="ChEBI" id="CHEBI:18420"/>
        <label>1</label>
    </ligand>
</feature>
<dbReference type="HAMAP" id="MF_00211">
    <property type="entry name" value="TrpD"/>
    <property type="match status" value="1"/>
</dbReference>
<accession>A0ABV3Q355</accession>
<dbReference type="Pfam" id="PF02885">
    <property type="entry name" value="Glycos_trans_3N"/>
    <property type="match status" value="1"/>
</dbReference>
<keyword evidence="1 5" id="KW-0328">Glycosyltransferase</keyword>
<organism evidence="8 9">
    <name type="scientific">Jeotgalibacillus marinus</name>
    <dbReference type="NCBI Taxonomy" id="86667"/>
    <lineage>
        <taxon>Bacteria</taxon>
        <taxon>Bacillati</taxon>
        <taxon>Bacillota</taxon>
        <taxon>Bacilli</taxon>
        <taxon>Bacillales</taxon>
        <taxon>Caryophanaceae</taxon>
        <taxon>Jeotgalibacillus</taxon>
    </lineage>
</organism>
<comment type="cofactor">
    <cofactor evidence="5">
        <name>Mg(2+)</name>
        <dbReference type="ChEBI" id="CHEBI:18420"/>
    </cofactor>
    <text evidence="5">Binds 2 magnesium ions per monomer.</text>
</comment>
<sequence>MRELLEKVQNSQSLTEQEMMKASEAMFNEDTNDQLIKSFILALKEKGETADEIVGLVKVVRKHALQIESPLPNVMDNCGTGGDGSKSFNISTCSAFVVAGANVAIAKHGNRSVSSKTGSADVLEYLGVRLDFSREEVSRLLKTNNIAFLFAPHVHPGIKKVMRARKELGVPTIFNLIGPLTNPLDLQSQLVGIYRREMLNTIAEALHRIGRNRGIVISGADHMDEASLAGENHLAIIENNQVKTVTLKPEDVDLPKIAKEEIIGGDAKRNAEILLSVLNGEPSAYRDTVLLNAGLALFAHGTVPSIKKGIELAKQSIDSLNALERLNTLVYFSNSKELAQ</sequence>
<dbReference type="InterPro" id="IPR036320">
    <property type="entry name" value="Glycosyl_Trfase_fam3_N_dom_sf"/>
</dbReference>
<comment type="pathway">
    <text evidence="5">Amino-acid biosynthesis; L-tryptophan biosynthesis; L-tryptophan from chorismate: step 2/5.</text>
</comment>
<protein>
    <recommendedName>
        <fullName evidence="5">Anthranilate phosphoribosyltransferase</fullName>
        <ecNumber evidence="5">2.4.2.18</ecNumber>
    </recommendedName>
</protein>
<evidence type="ECO:0000256" key="3">
    <source>
        <dbReference type="ARBA" id="ARBA00022822"/>
    </source>
</evidence>
<comment type="similarity">
    <text evidence="5">Belongs to the anthranilate phosphoribosyltransferase family.</text>
</comment>
<dbReference type="Gene3D" id="3.40.1030.10">
    <property type="entry name" value="Nucleoside phosphorylase/phosphoribosyltransferase catalytic domain"/>
    <property type="match status" value="1"/>
</dbReference>
<dbReference type="SUPFAM" id="SSF47648">
    <property type="entry name" value="Nucleoside phosphorylase/phosphoribosyltransferase N-terminal domain"/>
    <property type="match status" value="1"/>
</dbReference>
<evidence type="ECO:0000256" key="5">
    <source>
        <dbReference type="HAMAP-Rule" id="MF_00211"/>
    </source>
</evidence>
<evidence type="ECO:0000313" key="9">
    <source>
        <dbReference type="Proteomes" id="UP001556040"/>
    </source>
</evidence>
<feature type="binding site" evidence="5">
    <location>
        <position position="225"/>
    </location>
    <ligand>
        <name>Mg(2+)</name>
        <dbReference type="ChEBI" id="CHEBI:18420"/>
        <label>1</label>
    </ligand>
</feature>
<keyword evidence="2 5" id="KW-0808">Transferase</keyword>
<evidence type="ECO:0000259" key="6">
    <source>
        <dbReference type="Pfam" id="PF00591"/>
    </source>
</evidence>
<feature type="binding site" evidence="5">
    <location>
        <begin position="89"/>
        <end position="92"/>
    </location>
    <ligand>
        <name>5-phospho-alpha-D-ribose 1-diphosphate</name>
        <dbReference type="ChEBI" id="CHEBI:58017"/>
    </ligand>
</feature>
<dbReference type="NCBIfam" id="TIGR01245">
    <property type="entry name" value="trpD"/>
    <property type="match status" value="1"/>
</dbReference>
<comment type="caution">
    <text evidence="5">Lacks conserved residue(s) required for the propagation of feature annotation.</text>
</comment>
<feature type="domain" description="Glycosyl transferase family 3" evidence="6">
    <location>
        <begin position="72"/>
        <end position="322"/>
    </location>
</feature>
<keyword evidence="3 5" id="KW-0822">Tryptophan biosynthesis</keyword>
<dbReference type="Proteomes" id="UP001556040">
    <property type="component" value="Unassembled WGS sequence"/>
</dbReference>
<keyword evidence="9" id="KW-1185">Reference proteome</keyword>
<dbReference type="InterPro" id="IPR005940">
    <property type="entry name" value="Anthranilate_Pribosyl_Tfrase"/>
</dbReference>
<comment type="catalytic activity">
    <reaction evidence="5">
        <text>N-(5-phospho-beta-D-ribosyl)anthranilate + diphosphate = 5-phospho-alpha-D-ribose 1-diphosphate + anthranilate</text>
        <dbReference type="Rhea" id="RHEA:11768"/>
        <dbReference type="ChEBI" id="CHEBI:16567"/>
        <dbReference type="ChEBI" id="CHEBI:18277"/>
        <dbReference type="ChEBI" id="CHEBI:33019"/>
        <dbReference type="ChEBI" id="CHEBI:58017"/>
        <dbReference type="EC" id="2.4.2.18"/>
    </reaction>
</comment>